<dbReference type="GO" id="GO:0016625">
    <property type="term" value="F:oxidoreductase activity, acting on the aldehyde or oxo group of donors, iron-sulfur protein as acceptor"/>
    <property type="evidence" value="ECO:0007669"/>
    <property type="project" value="InterPro"/>
</dbReference>
<dbReference type="InterPro" id="IPR051919">
    <property type="entry name" value="W-dependent_AOR"/>
</dbReference>
<accession>X1ALC1</accession>
<dbReference type="PANTHER" id="PTHR30038">
    <property type="entry name" value="ALDEHYDE FERREDOXIN OXIDOREDUCTASE"/>
    <property type="match status" value="1"/>
</dbReference>
<comment type="caution">
    <text evidence="2">The sequence shown here is derived from an EMBL/GenBank/DDBJ whole genome shotgun (WGS) entry which is preliminary data.</text>
</comment>
<evidence type="ECO:0000259" key="1">
    <source>
        <dbReference type="Pfam" id="PF01314"/>
    </source>
</evidence>
<dbReference type="InterPro" id="IPR013985">
    <property type="entry name" value="Ald_Fedxn_OxRdtase_dom3"/>
</dbReference>
<dbReference type="PANTHER" id="PTHR30038:SF0">
    <property type="entry name" value="TUNGSTEN-CONTAINING ALDEHYDE FERREDOXIN OXIDOREDUCTASE"/>
    <property type="match status" value="1"/>
</dbReference>
<protein>
    <recommendedName>
        <fullName evidence="1">Aldehyde ferredoxin oxidoreductase C-terminal domain-containing protein</fullName>
    </recommendedName>
</protein>
<dbReference type="Pfam" id="PF01314">
    <property type="entry name" value="AFOR_C"/>
    <property type="match status" value="1"/>
</dbReference>
<dbReference type="GO" id="GO:0051536">
    <property type="term" value="F:iron-sulfur cluster binding"/>
    <property type="evidence" value="ECO:0007669"/>
    <property type="project" value="InterPro"/>
</dbReference>
<dbReference type="EMBL" id="BART01007629">
    <property type="protein sequence ID" value="GAG60771.1"/>
    <property type="molecule type" value="Genomic_DNA"/>
</dbReference>
<dbReference type="Gene3D" id="1.10.599.10">
    <property type="entry name" value="Aldehyde Ferredoxin Oxidoreductase Protein, subunit A, domain 3"/>
    <property type="match status" value="1"/>
</dbReference>
<dbReference type="SUPFAM" id="SSF48310">
    <property type="entry name" value="Aldehyde ferredoxin oxidoreductase, C-terminal domains"/>
    <property type="match status" value="1"/>
</dbReference>
<organism evidence="2">
    <name type="scientific">marine sediment metagenome</name>
    <dbReference type="NCBI Taxonomy" id="412755"/>
    <lineage>
        <taxon>unclassified sequences</taxon>
        <taxon>metagenomes</taxon>
        <taxon>ecological metagenomes</taxon>
    </lineage>
</organism>
<dbReference type="InterPro" id="IPR036021">
    <property type="entry name" value="Tungsten_al_ferr_oxy-like_C"/>
</dbReference>
<evidence type="ECO:0000313" key="2">
    <source>
        <dbReference type="EMBL" id="GAG60771.1"/>
    </source>
</evidence>
<reference evidence="2" key="1">
    <citation type="journal article" date="2014" name="Front. Microbiol.">
        <title>High frequency of phylogenetically diverse reductive dehalogenase-homologous genes in deep subseafloor sedimentary metagenomes.</title>
        <authorList>
            <person name="Kawai M."/>
            <person name="Futagami T."/>
            <person name="Toyoda A."/>
            <person name="Takaki Y."/>
            <person name="Nishi S."/>
            <person name="Hori S."/>
            <person name="Arai W."/>
            <person name="Tsubouchi T."/>
            <person name="Morono Y."/>
            <person name="Uchiyama I."/>
            <person name="Ito T."/>
            <person name="Fujiyama A."/>
            <person name="Inagaki F."/>
            <person name="Takami H."/>
        </authorList>
    </citation>
    <scope>NUCLEOTIDE SEQUENCE</scope>
    <source>
        <strain evidence="2">Expedition CK06-06</strain>
    </source>
</reference>
<proteinExistence type="predicted"/>
<gene>
    <name evidence="2" type="ORF">S01H4_17334</name>
</gene>
<dbReference type="AlphaFoldDB" id="X1ALC1"/>
<name>X1ALC1_9ZZZZ</name>
<dbReference type="InterPro" id="IPR001203">
    <property type="entry name" value="OxRdtase_Ald_Fedxn_C"/>
</dbReference>
<sequence length="234" mass="25894">IGKDAKDCAMVVKGSEIEQYEFRAFKSMALTAALNAGSVAEGISIEYAILGDQQTIENWAQDYYGSEDIALPASYEKKALLVWDGENRGMAADMLGTCKWIAWCVTPSLEIPAKLLSLATGRDANEDDLLCTAQRVKTLERGFNARRGMRRADDRLPRRLFETAVPDGGFKGERLPKDKFERMLDEYYALRGWDGSGIPTEETFDSFGLSSEWKVLEGELAKGKKPSGEALGDD</sequence>
<feature type="domain" description="Aldehyde ferredoxin oxidoreductase C-terminal" evidence="1">
    <location>
        <begin position="1"/>
        <end position="209"/>
    </location>
</feature>
<feature type="non-terminal residue" evidence="2">
    <location>
        <position position="1"/>
    </location>
</feature>
<dbReference type="GO" id="GO:0009055">
    <property type="term" value="F:electron transfer activity"/>
    <property type="evidence" value="ECO:0007669"/>
    <property type="project" value="InterPro"/>
</dbReference>